<evidence type="ECO:0000313" key="2">
    <source>
        <dbReference type="Proteomes" id="UP001497680"/>
    </source>
</evidence>
<keyword evidence="2" id="KW-1185">Reference proteome</keyword>
<reference evidence="1 2" key="1">
    <citation type="journal article" date="2022" name="New Phytol.">
        <title>Ecological generalism drives hyperdiversity of secondary metabolite gene clusters in xylarialean endophytes.</title>
        <authorList>
            <person name="Franco M.E.E."/>
            <person name="Wisecaver J.H."/>
            <person name="Arnold A.E."/>
            <person name="Ju Y.M."/>
            <person name="Slot J.C."/>
            <person name="Ahrendt S."/>
            <person name="Moore L.P."/>
            <person name="Eastman K.E."/>
            <person name="Scott K."/>
            <person name="Konkel Z."/>
            <person name="Mondo S.J."/>
            <person name="Kuo A."/>
            <person name="Hayes R.D."/>
            <person name="Haridas S."/>
            <person name="Andreopoulos B."/>
            <person name="Riley R."/>
            <person name="LaButti K."/>
            <person name="Pangilinan J."/>
            <person name="Lipzen A."/>
            <person name="Amirebrahimi M."/>
            <person name="Yan J."/>
            <person name="Adam C."/>
            <person name="Keymanesh K."/>
            <person name="Ng V."/>
            <person name="Louie K."/>
            <person name="Northen T."/>
            <person name="Drula E."/>
            <person name="Henrissat B."/>
            <person name="Hsieh H.M."/>
            <person name="Youens-Clark K."/>
            <person name="Lutzoni F."/>
            <person name="Miadlikowska J."/>
            <person name="Eastwood D.C."/>
            <person name="Hamelin R.C."/>
            <person name="Grigoriev I.V."/>
            <person name="U'Ren J.M."/>
        </authorList>
    </citation>
    <scope>NUCLEOTIDE SEQUENCE [LARGE SCALE GENOMIC DNA]</scope>
    <source>
        <strain evidence="1 2">ER1909</strain>
    </source>
</reference>
<organism evidence="1 2">
    <name type="scientific">Hypoxylon rubiginosum</name>
    <dbReference type="NCBI Taxonomy" id="110542"/>
    <lineage>
        <taxon>Eukaryota</taxon>
        <taxon>Fungi</taxon>
        <taxon>Dikarya</taxon>
        <taxon>Ascomycota</taxon>
        <taxon>Pezizomycotina</taxon>
        <taxon>Sordariomycetes</taxon>
        <taxon>Xylariomycetidae</taxon>
        <taxon>Xylariales</taxon>
        <taxon>Hypoxylaceae</taxon>
        <taxon>Hypoxylon</taxon>
    </lineage>
</organism>
<dbReference type="Proteomes" id="UP001497680">
    <property type="component" value="Unassembled WGS sequence"/>
</dbReference>
<protein>
    <submittedName>
        <fullName evidence="1">Uncharacterized protein</fullName>
    </submittedName>
</protein>
<dbReference type="EMBL" id="MU394309">
    <property type="protein sequence ID" value="KAI6087242.1"/>
    <property type="molecule type" value="Genomic_DNA"/>
</dbReference>
<sequence length="327" mass="34179">MSNDSDPIEYFGLSCPAGGDFHICQDSRERFIGCCDVDPCADGSGNCPSRSLHAAGFDTTKYNEILVQSCESPSANWFTCIDGPFMGCCKSNPCANEGTCRAGDLVAGMLSNDARNANIFITSSASPSSTRSSSTSPTSSAIATSTPVDQEDTSNTPVAKIVGGTVGGVAGLILILCFIILYMRRRTADAREKHAADAREKQSASATNDQTTASSPPWSPYKDSYAGSPSIQQGAPSPALPSPSLTNNGRASVVSELSSAPWDSRHASYTTASPPMSSHHWAGGAGQQQPHPTSLNPVSELDGSGLTQYHELDAGPLPPQELHSTVK</sequence>
<name>A0ACC0D3B9_9PEZI</name>
<accession>A0ACC0D3B9</accession>
<gene>
    <name evidence="1" type="ORF">F4821DRAFT_259201</name>
</gene>
<comment type="caution">
    <text evidence="1">The sequence shown here is derived from an EMBL/GenBank/DDBJ whole genome shotgun (WGS) entry which is preliminary data.</text>
</comment>
<evidence type="ECO:0000313" key="1">
    <source>
        <dbReference type="EMBL" id="KAI6087242.1"/>
    </source>
</evidence>
<proteinExistence type="predicted"/>